<dbReference type="EMBL" id="JAQJZL010000004">
    <property type="protein sequence ID" value="KAJ6044149.1"/>
    <property type="molecule type" value="Genomic_DNA"/>
</dbReference>
<accession>A0AAD6IDX1</accession>
<evidence type="ECO:0000256" key="2">
    <source>
        <dbReference type="ARBA" id="ARBA00023043"/>
    </source>
</evidence>
<keyword evidence="2 3" id="KW-0040">ANK repeat</keyword>
<feature type="repeat" description="ANK" evidence="3">
    <location>
        <begin position="185"/>
        <end position="217"/>
    </location>
</feature>
<dbReference type="SMART" id="SM00248">
    <property type="entry name" value="ANK"/>
    <property type="match status" value="11"/>
</dbReference>
<keyword evidence="6" id="KW-1185">Reference proteome</keyword>
<organism evidence="5 6">
    <name type="scientific">Penicillium canescens</name>
    <dbReference type="NCBI Taxonomy" id="5083"/>
    <lineage>
        <taxon>Eukaryota</taxon>
        <taxon>Fungi</taxon>
        <taxon>Dikarya</taxon>
        <taxon>Ascomycota</taxon>
        <taxon>Pezizomycotina</taxon>
        <taxon>Eurotiomycetes</taxon>
        <taxon>Eurotiomycetidae</taxon>
        <taxon>Eurotiales</taxon>
        <taxon>Aspergillaceae</taxon>
        <taxon>Penicillium</taxon>
    </lineage>
</organism>
<evidence type="ECO:0000313" key="6">
    <source>
        <dbReference type="Proteomes" id="UP001219568"/>
    </source>
</evidence>
<evidence type="ECO:0000313" key="5">
    <source>
        <dbReference type="EMBL" id="KAJ6044149.1"/>
    </source>
</evidence>
<dbReference type="Pfam" id="PF12796">
    <property type="entry name" value="Ank_2"/>
    <property type="match status" value="3"/>
</dbReference>
<reference evidence="5" key="1">
    <citation type="journal article" date="2023" name="IMA Fungus">
        <title>Comparative genomic study of the Penicillium genus elucidates a diverse pangenome and 15 lateral gene transfer events.</title>
        <authorList>
            <person name="Petersen C."/>
            <person name="Sorensen T."/>
            <person name="Nielsen M.R."/>
            <person name="Sondergaard T.E."/>
            <person name="Sorensen J.L."/>
            <person name="Fitzpatrick D.A."/>
            <person name="Frisvad J.C."/>
            <person name="Nielsen K.L."/>
        </authorList>
    </citation>
    <scope>NUCLEOTIDE SEQUENCE</scope>
    <source>
        <strain evidence="5">IBT 15450</strain>
    </source>
</reference>
<name>A0AAD6IDX1_PENCN</name>
<evidence type="ECO:0000256" key="1">
    <source>
        <dbReference type="ARBA" id="ARBA00022737"/>
    </source>
</evidence>
<feature type="repeat" description="ANK" evidence="3">
    <location>
        <begin position="219"/>
        <end position="251"/>
    </location>
</feature>
<keyword evidence="1" id="KW-0677">Repeat</keyword>
<dbReference type="Pfam" id="PF13606">
    <property type="entry name" value="Ank_3"/>
    <property type="match status" value="1"/>
</dbReference>
<dbReference type="AlphaFoldDB" id="A0AAD6IDX1"/>
<dbReference type="Pfam" id="PF00023">
    <property type="entry name" value="Ank"/>
    <property type="match status" value="2"/>
</dbReference>
<dbReference type="Pfam" id="PF12937">
    <property type="entry name" value="F-box-like"/>
    <property type="match status" value="1"/>
</dbReference>
<dbReference type="PANTHER" id="PTHR24198">
    <property type="entry name" value="ANKYRIN REPEAT AND PROTEIN KINASE DOMAIN-CONTAINING PROTEIN"/>
    <property type="match status" value="1"/>
</dbReference>
<dbReference type="PRINTS" id="PR01415">
    <property type="entry name" value="ANKYRIN"/>
</dbReference>
<protein>
    <recommendedName>
        <fullName evidence="4">F-box domain-containing protein</fullName>
    </recommendedName>
</protein>
<dbReference type="InterPro" id="IPR001810">
    <property type="entry name" value="F-box_dom"/>
</dbReference>
<dbReference type="Gene3D" id="1.25.40.20">
    <property type="entry name" value="Ankyrin repeat-containing domain"/>
    <property type="match status" value="5"/>
</dbReference>
<dbReference type="SUPFAM" id="SSF48403">
    <property type="entry name" value="Ankyrin repeat"/>
    <property type="match status" value="2"/>
</dbReference>
<dbReference type="InterPro" id="IPR036770">
    <property type="entry name" value="Ankyrin_rpt-contain_sf"/>
</dbReference>
<feature type="repeat" description="ANK" evidence="3">
    <location>
        <begin position="116"/>
        <end position="148"/>
    </location>
</feature>
<dbReference type="PROSITE" id="PS50297">
    <property type="entry name" value="ANK_REP_REGION"/>
    <property type="match status" value="8"/>
</dbReference>
<evidence type="ECO:0000259" key="4">
    <source>
        <dbReference type="Pfam" id="PF12937"/>
    </source>
</evidence>
<feature type="repeat" description="ANK" evidence="3">
    <location>
        <begin position="392"/>
        <end position="424"/>
    </location>
</feature>
<dbReference type="Proteomes" id="UP001219568">
    <property type="component" value="Unassembled WGS sequence"/>
</dbReference>
<reference evidence="5" key="2">
    <citation type="submission" date="2023-01" db="EMBL/GenBank/DDBJ databases">
        <authorList>
            <person name="Petersen C."/>
        </authorList>
    </citation>
    <scope>NUCLEOTIDE SEQUENCE</scope>
    <source>
        <strain evidence="5">IBT 15450</strain>
    </source>
</reference>
<gene>
    <name evidence="5" type="ORF">N7460_005504</name>
</gene>
<feature type="repeat" description="ANK" evidence="3">
    <location>
        <begin position="252"/>
        <end position="284"/>
    </location>
</feature>
<dbReference type="InterPro" id="IPR002110">
    <property type="entry name" value="Ankyrin_rpt"/>
</dbReference>
<sequence length="464" mass="50900">MPLLDLPNEILLTIAEPLGSQKDINALAQTNRHFYSLFNPFLYAHNVKYHRGYALEWAAARGVLESVKESIRQGAQIHLGYSSQALLNAANYGHAKIAAYLISLGANPHSEERGVISRTPIEWAILHNHSKVVKLLIENGVHPNTKDKNGQSLLHLAAKFSPRNHEAVTRILIAKGANIEAENLLVETPLRVACASGSLEVALCLIENGAEINHRDQNNNGTLLHLAALKNKVQIAKMLLEKGASIEAKDSYGCTPLHIACFNGHKQTALFLLDKGANIEAQSINGSRPLHLATIWETRIDRIEELLRITTLLLARGADPEPKNLRGITPLHCAMKKDNAALCKILLDYDIDPAPRDNRGRTPLHCLPGSYCAETARLLLERGADVQPQDMNGDTPLHMGASKPVPEFVEQLLAAGADPHIMNNQNNTPIDLKMGWTNHQWPTGLWPKMSGEIHDILLGAASNS</sequence>
<evidence type="ECO:0000256" key="3">
    <source>
        <dbReference type="PROSITE-ProRule" id="PRU00023"/>
    </source>
</evidence>
<feature type="repeat" description="ANK" evidence="3">
    <location>
        <begin position="326"/>
        <end position="358"/>
    </location>
</feature>
<feature type="repeat" description="ANK" evidence="3">
    <location>
        <begin position="149"/>
        <end position="184"/>
    </location>
</feature>
<comment type="caution">
    <text evidence="5">The sequence shown here is derived from an EMBL/GenBank/DDBJ whole genome shotgun (WGS) entry which is preliminary data.</text>
</comment>
<dbReference type="PANTHER" id="PTHR24198:SF165">
    <property type="entry name" value="ANKYRIN REPEAT-CONTAINING PROTEIN-RELATED"/>
    <property type="match status" value="1"/>
</dbReference>
<proteinExistence type="predicted"/>
<dbReference type="PROSITE" id="PS50088">
    <property type="entry name" value="ANK_REPEAT"/>
    <property type="match status" value="8"/>
</dbReference>
<feature type="repeat" description="ANK" evidence="3">
    <location>
        <begin position="359"/>
        <end position="391"/>
    </location>
</feature>
<feature type="domain" description="F-box" evidence="4">
    <location>
        <begin position="4"/>
        <end position="45"/>
    </location>
</feature>